<feature type="transmembrane region" description="Helical" evidence="10">
    <location>
        <begin position="56"/>
        <end position="72"/>
    </location>
</feature>
<dbReference type="EMBL" id="SPQT01000039">
    <property type="protein sequence ID" value="TFV38979.1"/>
    <property type="molecule type" value="Genomic_DNA"/>
</dbReference>
<dbReference type="Pfam" id="PF00512">
    <property type="entry name" value="HisKA"/>
    <property type="match status" value="1"/>
</dbReference>
<keyword evidence="10" id="KW-1133">Transmembrane helix</keyword>
<dbReference type="PRINTS" id="PR00344">
    <property type="entry name" value="BCTRLSENSOR"/>
</dbReference>
<keyword evidence="6" id="KW-0418">Kinase</keyword>
<sequence length="389" mass="41111">MFQAVSSQRSSLVSDRTPERAALASRSSFTSRSALLPITAATLAAAIFVLDTLTDLEIAAAALYVAVILLSVRFCHRRGVLLVGGTCVALTIVSYLLTRSGSAYSGGINGVISLAAIAATTYLVLKIESAQAAIDETRAQLAHVSRVTTLGELTAAIAHEVNQPLTAVVASGNASLRWLAADPPDIEDANRAIERIVREATRASEIVGRIRDLAKRAPSATCWFDLAETISATMTLVQGQVKQHSIALRTAIETDLPLVRGDQVQLQQVILNLLVNAVEALADVGPGSRELRVSATQNGQGVVVTIADTGKGFGPDGERMFDAFTSTKPQGLGMGLAIARTLIEVHGGRIWTEANQPRGARVRFLLPLPAPTRGTGADHLEGGKQKNDR</sequence>
<keyword evidence="10" id="KW-0812">Transmembrane</keyword>
<feature type="domain" description="Histidine kinase" evidence="11">
    <location>
        <begin position="156"/>
        <end position="370"/>
    </location>
</feature>
<dbReference type="GO" id="GO:0005524">
    <property type="term" value="F:ATP binding"/>
    <property type="evidence" value="ECO:0007669"/>
    <property type="project" value="UniProtKB-KW"/>
</dbReference>
<proteinExistence type="predicted"/>
<evidence type="ECO:0000259" key="11">
    <source>
        <dbReference type="PROSITE" id="PS50109"/>
    </source>
</evidence>
<comment type="catalytic activity">
    <reaction evidence="1">
        <text>ATP + protein L-histidine = ADP + protein N-phospho-L-histidine.</text>
        <dbReference type="EC" id="2.7.13.3"/>
    </reaction>
</comment>
<keyword evidence="7" id="KW-0067">ATP-binding</keyword>
<feature type="transmembrane region" description="Helical" evidence="10">
    <location>
        <begin position="103"/>
        <end position="125"/>
    </location>
</feature>
<evidence type="ECO:0000256" key="1">
    <source>
        <dbReference type="ARBA" id="ARBA00000085"/>
    </source>
</evidence>
<feature type="transmembrane region" description="Helical" evidence="10">
    <location>
        <begin position="34"/>
        <end position="50"/>
    </location>
</feature>
<evidence type="ECO:0000256" key="3">
    <source>
        <dbReference type="ARBA" id="ARBA00022553"/>
    </source>
</evidence>
<name>A0A4Y9L7W4_9BRAD</name>
<evidence type="ECO:0000256" key="2">
    <source>
        <dbReference type="ARBA" id="ARBA00012438"/>
    </source>
</evidence>
<evidence type="ECO:0000256" key="10">
    <source>
        <dbReference type="SAM" id="Phobius"/>
    </source>
</evidence>
<dbReference type="GO" id="GO:0000155">
    <property type="term" value="F:phosphorelay sensor kinase activity"/>
    <property type="evidence" value="ECO:0007669"/>
    <property type="project" value="InterPro"/>
</dbReference>
<dbReference type="InterPro" id="IPR005467">
    <property type="entry name" value="His_kinase_dom"/>
</dbReference>
<dbReference type="Proteomes" id="UP000297966">
    <property type="component" value="Unassembled WGS sequence"/>
</dbReference>
<keyword evidence="3" id="KW-0597">Phosphoprotein</keyword>
<evidence type="ECO:0000256" key="5">
    <source>
        <dbReference type="ARBA" id="ARBA00022741"/>
    </source>
</evidence>
<evidence type="ECO:0000256" key="8">
    <source>
        <dbReference type="ARBA" id="ARBA00023012"/>
    </source>
</evidence>
<gene>
    <name evidence="12" type="ORF">E4K65_41480</name>
</gene>
<dbReference type="InterPro" id="IPR003594">
    <property type="entry name" value="HATPase_dom"/>
</dbReference>
<reference evidence="12 13" key="1">
    <citation type="submission" date="2019-03" db="EMBL/GenBank/DDBJ databases">
        <title>Bradyrhizobium diversity isolated from nodules of Chamaecrista fasciculata.</title>
        <authorList>
            <person name="Klepa M.S."/>
            <person name="Urquiaga M.O."/>
            <person name="Hungria M."/>
            <person name="Delamuta J.R."/>
        </authorList>
    </citation>
    <scope>NUCLEOTIDE SEQUENCE [LARGE SCALE GENOMIC DNA]</scope>
    <source>
        <strain evidence="12 13">CNPSo 3448</strain>
    </source>
</reference>
<keyword evidence="4" id="KW-0808">Transferase</keyword>
<keyword evidence="8" id="KW-0902">Two-component regulatory system</keyword>
<dbReference type="InterPro" id="IPR003661">
    <property type="entry name" value="HisK_dim/P_dom"/>
</dbReference>
<comment type="caution">
    <text evidence="12">The sequence shown here is derived from an EMBL/GenBank/DDBJ whole genome shotgun (WGS) entry which is preliminary data.</text>
</comment>
<evidence type="ECO:0000256" key="9">
    <source>
        <dbReference type="SAM" id="MobiDB-lite"/>
    </source>
</evidence>
<dbReference type="SUPFAM" id="SSF55874">
    <property type="entry name" value="ATPase domain of HSP90 chaperone/DNA topoisomerase II/histidine kinase"/>
    <property type="match status" value="1"/>
</dbReference>
<evidence type="ECO:0000313" key="12">
    <source>
        <dbReference type="EMBL" id="TFV38979.1"/>
    </source>
</evidence>
<dbReference type="EC" id="2.7.13.3" evidence="2"/>
<evidence type="ECO:0000256" key="4">
    <source>
        <dbReference type="ARBA" id="ARBA00022679"/>
    </source>
</evidence>
<dbReference type="SUPFAM" id="SSF47384">
    <property type="entry name" value="Homodimeric domain of signal transducing histidine kinase"/>
    <property type="match status" value="1"/>
</dbReference>
<feature type="region of interest" description="Disordered" evidence="9">
    <location>
        <begin position="368"/>
        <end position="389"/>
    </location>
</feature>
<keyword evidence="5" id="KW-0547">Nucleotide-binding</keyword>
<feature type="compositionally biased region" description="Basic and acidic residues" evidence="9">
    <location>
        <begin position="376"/>
        <end position="389"/>
    </location>
</feature>
<dbReference type="InterPro" id="IPR004358">
    <property type="entry name" value="Sig_transdc_His_kin-like_C"/>
</dbReference>
<dbReference type="AlphaFoldDB" id="A0A4Y9L7W4"/>
<accession>A0A4Y9L7W4</accession>
<protein>
    <recommendedName>
        <fullName evidence="2">histidine kinase</fullName>
        <ecNumber evidence="2">2.7.13.3</ecNumber>
    </recommendedName>
</protein>
<dbReference type="PROSITE" id="PS50109">
    <property type="entry name" value="HIS_KIN"/>
    <property type="match status" value="1"/>
</dbReference>
<dbReference type="SMART" id="SM00387">
    <property type="entry name" value="HATPase_c"/>
    <property type="match status" value="1"/>
</dbReference>
<dbReference type="PANTHER" id="PTHR43065:SF10">
    <property type="entry name" value="PEROXIDE STRESS-ACTIVATED HISTIDINE KINASE MAK3"/>
    <property type="match status" value="1"/>
</dbReference>
<dbReference type="PANTHER" id="PTHR43065">
    <property type="entry name" value="SENSOR HISTIDINE KINASE"/>
    <property type="match status" value="1"/>
</dbReference>
<evidence type="ECO:0000256" key="7">
    <source>
        <dbReference type="ARBA" id="ARBA00022840"/>
    </source>
</evidence>
<dbReference type="SMART" id="SM00388">
    <property type="entry name" value="HisKA"/>
    <property type="match status" value="1"/>
</dbReference>
<dbReference type="RefSeq" id="WP_135179013.1">
    <property type="nucleotide sequence ID" value="NZ_SPQT01000039.1"/>
</dbReference>
<evidence type="ECO:0000256" key="6">
    <source>
        <dbReference type="ARBA" id="ARBA00022777"/>
    </source>
</evidence>
<dbReference type="InterPro" id="IPR036097">
    <property type="entry name" value="HisK_dim/P_sf"/>
</dbReference>
<dbReference type="CDD" id="cd00082">
    <property type="entry name" value="HisKA"/>
    <property type="match status" value="1"/>
</dbReference>
<dbReference type="Gene3D" id="3.30.565.10">
    <property type="entry name" value="Histidine kinase-like ATPase, C-terminal domain"/>
    <property type="match status" value="1"/>
</dbReference>
<dbReference type="Pfam" id="PF02518">
    <property type="entry name" value="HATPase_c"/>
    <property type="match status" value="1"/>
</dbReference>
<feature type="transmembrane region" description="Helical" evidence="10">
    <location>
        <begin position="79"/>
        <end position="97"/>
    </location>
</feature>
<dbReference type="InterPro" id="IPR036890">
    <property type="entry name" value="HATPase_C_sf"/>
</dbReference>
<keyword evidence="13" id="KW-1185">Reference proteome</keyword>
<organism evidence="12 13">
    <name type="scientific">Bradyrhizobium niftali</name>
    <dbReference type="NCBI Taxonomy" id="2560055"/>
    <lineage>
        <taxon>Bacteria</taxon>
        <taxon>Pseudomonadati</taxon>
        <taxon>Pseudomonadota</taxon>
        <taxon>Alphaproteobacteria</taxon>
        <taxon>Hyphomicrobiales</taxon>
        <taxon>Nitrobacteraceae</taxon>
        <taxon>Bradyrhizobium</taxon>
    </lineage>
</organism>
<dbReference type="OrthoDB" id="9789238at2"/>
<dbReference type="Gene3D" id="1.10.287.130">
    <property type="match status" value="1"/>
</dbReference>
<keyword evidence="10" id="KW-0472">Membrane</keyword>
<evidence type="ECO:0000313" key="13">
    <source>
        <dbReference type="Proteomes" id="UP000297966"/>
    </source>
</evidence>